<dbReference type="GO" id="GO:0016301">
    <property type="term" value="F:kinase activity"/>
    <property type="evidence" value="ECO:0007669"/>
    <property type="project" value="UniProtKB-KW"/>
</dbReference>
<dbReference type="SUPFAM" id="SSF52794">
    <property type="entry name" value="PTS system IIB component-like"/>
    <property type="match status" value="1"/>
</dbReference>
<evidence type="ECO:0000256" key="1">
    <source>
        <dbReference type="ARBA" id="ARBA00022448"/>
    </source>
</evidence>
<keyword evidence="3 9" id="KW-0762">Sugar transport</keyword>
<evidence type="ECO:0000256" key="7">
    <source>
        <dbReference type="PROSITE-ProRule" id="PRU00423"/>
    </source>
</evidence>
<comment type="caution">
    <text evidence="7">Lacks conserved residue(s) required for the propagation of feature annotation.</text>
</comment>
<dbReference type="PANTHER" id="PTHR34581">
    <property type="entry name" value="PTS SYSTEM N,N'-DIACETYLCHITOBIOSE-SPECIFIC EIIB COMPONENT"/>
    <property type="match status" value="1"/>
</dbReference>
<evidence type="ECO:0000256" key="4">
    <source>
        <dbReference type="ARBA" id="ARBA00022679"/>
    </source>
</evidence>
<gene>
    <name evidence="9" type="ORF">DMB90_02950</name>
</gene>
<dbReference type="GO" id="GO:0008982">
    <property type="term" value="F:protein-N(PI)-phosphohistidine-sugar phosphotransferase activity"/>
    <property type="evidence" value="ECO:0007669"/>
    <property type="project" value="InterPro"/>
</dbReference>
<dbReference type="InterPro" id="IPR051819">
    <property type="entry name" value="PTS_sugar-specific_EIIB"/>
</dbReference>
<dbReference type="InterPro" id="IPR003501">
    <property type="entry name" value="PTS_EIIB_2/3"/>
</dbReference>
<proteinExistence type="predicted"/>
<dbReference type="CDD" id="cd05564">
    <property type="entry name" value="PTS_IIB_chitobiose_lichenan"/>
    <property type="match status" value="1"/>
</dbReference>
<dbReference type="PROSITE" id="PS51100">
    <property type="entry name" value="PTS_EIIB_TYPE_3"/>
    <property type="match status" value="1"/>
</dbReference>
<evidence type="ECO:0000256" key="5">
    <source>
        <dbReference type="ARBA" id="ARBA00022683"/>
    </source>
</evidence>
<evidence type="ECO:0000256" key="6">
    <source>
        <dbReference type="ARBA" id="ARBA00022777"/>
    </source>
</evidence>
<evidence type="ECO:0000313" key="9">
    <source>
        <dbReference type="EMBL" id="QFG77123.1"/>
    </source>
</evidence>
<evidence type="ECO:0000259" key="8">
    <source>
        <dbReference type="PROSITE" id="PS51100"/>
    </source>
</evidence>
<evidence type="ECO:0000256" key="3">
    <source>
        <dbReference type="ARBA" id="ARBA00022597"/>
    </source>
</evidence>
<dbReference type="AlphaFoldDB" id="A0A5P6AB53"/>
<dbReference type="InterPro" id="IPR036095">
    <property type="entry name" value="PTS_EIIB-like_sf"/>
</dbReference>
<keyword evidence="4" id="KW-0808">Transferase</keyword>
<keyword evidence="1" id="KW-0813">Transport</keyword>
<organism evidence="9">
    <name type="scientific">Raoultella planticola</name>
    <name type="common">Klebsiella planticola</name>
    <dbReference type="NCBI Taxonomy" id="575"/>
    <lineage>
        <taxon>Bacteria</taxon>
        <taxon>Pseudomonadati</taxon>
        <taxon>Pseudomonadota</taxon>
        <taxon>Gammaproteobacteria</taxon>
        <taxon>Enterobacterales</taxon>
        <taxon>Enterobacteriaceae</taxon>
        <taxon>Klebsiella/Raoultella group</taxon>
        <taxon>Raoultella</taxon>
    </lineage>
</organism>
<dbReference type="Pfam" id="PF02302">
    <property type="entry name" value="PTS_IIB"/>
    <property type="match status" value="1"/>
</dbReference>
<reference evidence="9" key="1">
    <citation type="submission" date="2018-05" db="EMBL/GenBank/DDBJ databases">
        <title>Bacterial isolates from healthy term breastfed infants carrying antibiotic resistance genes.</title>
        <authorList>
            <person name="Casaburi G."/>
        </authorList>
    </citation>
    <scope>NUCLEOTIDE SEQUENCE [LARGE SCALE GENOMIC DNA]</scope>
    <source>
        <strain evidence="9">7084_4</strain>
    </source>
</reference>
<dbReference type="GO" id="GO:0009401">
    <property type="term" value="P:phosphoenolpyruvate-dependent sugar phosphotransferase system"/>
    <property type="evidence" value="ECO:0007669"/>
    <property type="project" value="UniProtKB-KW"/>
</dbReference>
<keyword evidence="5" id="KW-0598">Phosphotransferase system</keyword>
<keyword evidence="2" id="KW-0597">Phosphoprotein</keyword>
<dbReference type="InterPro" id="IPR013012">
    <property type="entry name" value="PTS_EIIB_3"/>
</dbReference>
<dbReference type="Gene3D" id="3.40.50.2300">
    <property type="match status" value="1"/>
</dbReference>
<name>A0A5P6AB53_RAOPL</name>
<dbReference type="PANTHER" id="PTHR34581:SF2">
    <property type="entry name" value="PTS SYSTEM N,N'-DIACETYLCHITOBIOSE-SPECIFIC EIIB COMPONENT"/>
    <property type="match status" value="1"/>
</dbReference>
<feature type="domain" description="PTS EIIB type-3" evidence="8">
    <location>
        <begin position="7"/>
        <end position="109"/>
    </location>
</feature>
<evidence type="ECO:0000256" key="2">
    <source>
        <dbReference type="ARBA" id="ARBA00022553"/>
    </source>
</evidence>
<dbReference type="EMBL" id="CP029752">
    <property type="protein sequence ID" value="QFG77123.1"/>
    <property type="molecule type" value="Genomic_DNA"/>
</dbReference>
<keyword evidence="6" id="KW-0418">Kinase</keyword>
<sequence>MNRKRKESENILLVCAGMSTSMLVKRMQEHAAAVGIAVNINALAISEAKEKSKKKVDVVLLGPQVRFQKSEIEEVAHGKMPVAVIDMKYYGQMDGPAVLDSALTLLASK</sequence>
<protein>
    <submittedName>
        <fullName evidence="9">PTS sugar transporter subunit IIB</fullName>
    </submittedName>
</protein>
<accession>A0A5P6AB53</accession>